<feature type="binding site" evidence="11">
    <location>
        <begin position="306"/>
        <end position="310"/>
    </location>
    <ligand>
        <name>FMN</name>
        <dbReference type="ChEBI" id="CHEBI:58210"/>
    </ligand>
</feature>
<dbReference type="GO" id="GO:0005829">
    <property type="term" value="C:cytosol"/>
    <property type="evidence" value="ECO:0007669"/>
    <property type="project" value="TreeGrafter"/>
</dbReference>
<keyword evidence="7 11" id="KW-0274">FAD</keyword>
<gene>
    <name evidence="11" type="primary">aroC</name>
    <name evidence="12" type="ORF">EDD77_11161</name>
</gene>
<dbReference type="SUPFAM" id="SSF103263">
    <property type="entry name" value="Chorismate synthase, AroC"/>
    <property type="match status" value="1"/>
</dbReference>
<feature type="binding site" evidence="11">
    <location>
        <position position="333"/>
    </location>
    <ligand>
        <name>FMN</name>
        <dbReference type="ChEBI" id="CHEBI:58210"/>
    </ligand>
</feature>
<dbReference type="NCBIfam" id="TIGR00033">
    <property type="entry name" value="aroC"/>
    <property type="match status" value="1"/>
</dbReference>
<comment type="cofactor">
    <cofactor evidence="11">
        <name>FMNH2</name>
        <dbReference type="ChEBI" id="CHEBI:57618"/>
    </cofactor>
    <text evidence="11">Reduced FMN (FMNH(2)).</text>
</comment>
<keyword evidence="6 11" id="KW-0288">FMN</keyword>
<feature type="binding site" evidence="11">
    <location>
        <position position="47"/>
    </location>
    <ligand>
        <name>NADP(+)</name>
        <dbReference type="ChEBI" id="CHEBI:58349"/>
    </ligand>
</feature>
<keyword evidence="8 11" id="KW-0521">NADP</keyword>
<comment type="function">
    <text evidence="11">Catalyzes the anti-1,4-elimination of the C-3 phosphate and the C-6 proR hydrogen from 5-enolpyruvylshikimate-3-phosphate (EPSP) to yield chorismate, which is the branch point compound that serves as the starting substrate for the three terminal pathways of aromatic amino acid biosynthesis. This reaction introduces a second double bond into the aromatic ring system.</text>
</comment>
<dbReference type="OrthoDB" id="9771806at2"/>
<accession>A0A4R1QT44</accession>
<name>A0A4R1QT44_9FIRM</name>
<evidence type="ECO:0000256" key="11">
    <source>
        <dbReference type="HAMAP-Rule" id="MF_00300"/>
    </source>
</evidence>
<comment type="pathway">
    <text evidence="1 11">Metabolic intermediate biosynthesis; chorismate biosynthesis; chorismate from D-erythrose 4-phosphate and phosphoenolpyruvate: step 7/7.</text>
</comment>
<dbReference type="PANTHER" id="PTHR21085">
    <property type="entry name" value="CHORISMATE SYNTHASE"/>
    <property type="match status" value="1"/>
</dbReference>
<dbReference type="InterPro" id="IPR000453">
    <property type="entry name" value="Chorismate_synth"/>
</dbReference>
<dbReference type="GO" id="GO:0008652">
    <property type="term" value="P:amino acid biosynthetic process"/>
    <property type="evidence" value="ECO:0007669"/>
    <property type="project" value="UniProtKB-KW"/>
</dbReference>
<keyword evidence="9 11" id="KW-0057">Aromatic amino acid biosynthesis</keyword>
<protein>
    <recommendedName>
        <fullName evidence="3 11">Chorismate synthase</fullName>
        <shortName evidence="11">CS</shortName>
        <ecNumber evidence="3 11">4.2.3.5</ecNumber>
    </recommendedName>
    <alternativeName>
        <fullName evidence="11">5-enolpyruvylshikimate-3-phosphate phospholyase</fullName>
    </alternativeName>
</protein>
<dbReference type="STRING" id="1650663.GCA_001486665_00853"/>
<evidence type="ECO:0000256" key="10">
    <source>
        <dbReference type="ARBA" id="ARBA00023239"/>
    </source>
</evidence>
<keyword evidence="10 11" id="KW-0456">Lyase</keyword>
<dbReference type="NCBIfam" id="NF003793">
    <property type="entry name" value="PRK05382.1"/>
    <property type="match status" value="1"/>
</dbReference>
<dbReference type="Gene3D" id="3.60.150.10">
    <property type="entry name" value="Chorismate synthase AroC"/>
    <property type="match status" value="1"/>
</dbReference>
<evidence type="ECO:0000313" key="13">
    <source>
        <dbReference type="Proteomes" id="UP000295184"/>
    </source>
</evidence>
<dbReference type="PIRSF" id="PIRSF001456">
    <property type="entry name" value="Chorismate_synth"/>
    <property type="match status" value="1"/>
</dbReference>
<evidence type="ECO:0000256" key="4">
    <source>
        <dbReference type="ARBA" id="ARBA00022605"/>
    </source>
</evidence>
<dbReference type="GO" id="GO:0004107">
    <property type="term" value="F:chorismate synthase activity"/>
    <property type="evidence" value="ECO:0007669"/>
    <property type="project" value="UniProtKB-UniRule"/>
</dbReference>
<dbReference type="CDD" id="cd07304">
    <property type="entry name" value="Chorismate_synthase"/>
    <property type="match status" value="1"/>
</dbReference>
<dbReference type="GO" id="GO:0010181">
    <property type="term" value="F:FMN binding"/>
    <property type="evidence" value="ECO:0007669"/>
    <property type="project" value="TreeGrafter"/>
</dbReference>
<dbReference type="InterPro" id="IPR035904">
    <property type="entry name" value="Chorismate_synth_AroC_sf"/>
</dbReference>
<sequence>MKNTYGSAIALTIFGESHGAAIGAVLDGLAAGIPVDEEFIAAQMEKRRAKKGGLSTSRIEADKVRFLSGVYNGRTTGTAITMVIENTNTRSGDYAKTLGLCRPGHADYTAHVKYGGFEDFRGGGHFSGRITAALCAAGALCQSILLAKGIRVATHAACIAGVEDEAFALEEEKLNAQLAALDACTGLPVLSEAAGEAMQQAIRAAASEGDSVGGVLETAVTGLPAGAGEPFFDSVESQLAHLLFSIPAVKGVEFGAGFGMAGLRGSVANDPMTIKDGRVVTTTNNNGGVNGGITNGMPLVVCTAVKPTPSIYKPQQTVDMGSMQPAELQIQGRHDPCIAHRAAIVQTAAVAFGLVDLLTQRWGPLWQAEEEAPWNTD</sequence>
<evidence type="ECO:0000256" key="7">
    <source>
        <dbReference type="ARBA" id="ARBA00022827"/>
    </source>
</evidence>
<comment type="caution">
    <text evidence="12">The sequence shown here is derived from an EMBL/GenBank/DDBJ whole genome shotgun (WGS) entry which is preliminary data.</text>
</comment>
<dbReference type="GO" id="GO:0009423">
    <property type="term" value="P:chorismate biosynthetic process"/>
    <property type="evidence" value="ECO:0007669"/>
    <property type="project" value="UniProtKB-UniRule"/>
</dbReference>
<dbReference type="GO" id="GO:0009073">
    <property type="term" value="P:aromatic amino acid family biosynthetic process"/>
    <property type="evidence" value="ECO:0007669"/>
    <property type="project" value="UniProtKB-KW"/>
</dbReference>
<dbReference type="Proteomes" id="UP000295184">
    <property type="component" value="Unassembled WGS sequence"/>
</dbReference>
<dbReference type="Pfam" id="PF01264">
    <property type="entry name" value="Chorismate_synt"/>
    <property type="match status" value="1"/>
</dbReference>
<comment type="subunit">
    <text evidence="11">Homotetramer.</text>
</comment>
<evidence type="ECO:0000256" key="8">
    <source>
        <dbReference type="ARBA" id="ARBA00022857"/>
    </source>
</evidence>
<evidence type="ECO:0000256" key="6">
    <source>
        <dbReference type="ARBA" id="ARBA00022643"/>
    </source>
</evidence>
<evidence type="ECO:0000256" key="2">
    <source>
        <dbReference type="ARBA" id="ARBA00008014"/>
    </source>
</evidence>
<reference evidence="12 13" key="1">
    <citation type="submission" date="2019-03" db="EMBL/GenBank/DDBJ databases">
        <title>Genomic Encyclopedia of Type Strains, Phase IV (KMG-IV): sequencing the most valuable type-strain genomes for metagenomic binning, comparative biology and taxonomic classification.</title>
        <authorList>
            <person name="Goeker M."/>
        </authorList>
    </citation>
    <scope>NUCLEOTIDE SEQUENCE [LARGE SCALE GENOMIC DNA]</scope>
    <source>
        <strain evidence="12 13">DSM 100451</strain>
    </source>
</reference>
<evidence type="ECO:0000256" key="1">
    <source>
        <dbReference type="ARBA" id="ARBA00005044"/>
    </source>
</evidence>
<feature type="binding site" evidence="11">
    <location>
        <begin position="125"/>
        <end position="127"/>
    </location>
    <ligand>
        <name>FMN</name>
        <dbReference type="ChEBI" id="CHEBI:58210"/>
    </ligand>
</feature>
<evidence type="ECO:0000313" key="12">
    <source>
        <dbReference type="EMBL" id="TCL57066.1"/>
    </source>
</evidence>
<dbReference type="HAMAP" id="MF_00300">
    <property type="entry name" value="Chorismate_synth"/>
    <property type="match status" value="1"/>
</dbReference>
<keyword evidence="5 11" id="KW-0285">Flavoprotein</keyword>
<evidence type="ECO:0000256" key="9">
    <source>
        <dbReference type="ARBA" id="ARBA00023141"/>
    </source>
</evidence>
<dbReference type="EC" id="4.2.3.5" evidence="3 11"/>
<proteinExistence type="inferred from homology"/>
<evidence type="ECO:0000256" key="5">
    <source>
        <dbReference type="ARBA" id="ARBA00022630"/>
    </source>
</evidence>
<dbReference type="AlphaFoldDB" id="A0A4R1QT44"/>
<organism evidence="12 13">
    <name type="scientific">Allofournierella massiliensis</name>
    <dbReference type="NCBI Taxonomy" id="1650663"/>
    <lineage>
        <taxon>Bacteria</taxon>
        <taxon>Bacillati</taxon>
        <taxon>Bacillota</taxon>
        <taxon>Clostridia</taxon>
        <taxon>Eubacteriales</taxon>
        <taxon>Oscillospiraceae</taxon>
        <taxon>Allofournierella</taxon>
    </lineage>
</organism>
<dbReference type="PANTHER" id="PTHR21085:SF0">
    <property type="entry name" value="CHORISMATE SYNTHASE"/>
    <property type="match status" value="1"/>
</dbReference>
<comment type="caution">
    <text evidence="11">Lacks conserved residue(s) required for the propagation of feature annotation.</text>
</comment>
<comment type="similarity">
    <text evidence="2 11">Belongs to the chorismate synthase family.</text>
</comment>
<evidence type="ECO:0000256" key="3">
    <source>
        <dbReference type="ARBA" id="ARBA00013036"/>
    </source>
</evidence>
<dbReference type="UniPathway" id="UPA00053">
    <property type="reaction ID" value="UER00090"/>
</dbReference>
<comment type="catalytic activity">
    <reaction evidence="11">
        <text>5-O-(1-carboxyvinyl)-3-phosphoshikimate = chorismate + phosphate</text>
        <dbReference type="Rhea" id="RHEA:21020"/>
        <dbReference type="ChEBI" id="CHEBI:29748"/>
        <dbReference type="ChEBI" id="CHEBI:43474"/>
        <dbReference type="ChEBI" id="CHEBI:57701"/>
        <dbReference type="EC" id="4.2.3.5"/>
    </reaction>
</comment>
<keyword evidence="4 11" id="KW-0028">Amino-acid biosynthesis</keyword>
<dbReference type="RefSeq" id="WP_058963352.1">
    <property type="nucleotide sequence ID" value="NZ_CABKVM010000014.1"/>
</dbReference>
<feature type="binding site" evidence="11">
    <location>
        <position position="291"/>
    </location>
    <ligand>
        <name>FMN</name>
        <dbReference type="ChEBI" id="CHEBI:58210"/>
    </ligand>
</feature>
<dbReference type="EMBL" id="SLUM01000011">
    <property type="protein sequence ID" value="TCL57066.1"/>
    <property type="molecule type" value="Genomic_DNA"/>
</dbReference>